<dbReference type="InterPro" id="IPR029066">
    <property type="entry name" value="PLP-binding_barrel"/>
</dbReference>
<dbReference type="GO" id="GO:0030170">
    <property type="term" value="F:pyridoxal phosphate binding"/>
    <property type="evidence" value="ECO:0007669"/>
    <property type="project" value="UniProtKB-UniRule"/>
</dbReference>
<evidence type="ECO:0000313" key="7">
    <source>
        <dbReference type="Proteomes" id="UP001140074"/>
    </source>
</evidence>
<dbReference type="InterPro" id="IPR000811">
    <property type="entry name" value="Glyco_trans_35"/>
</dbReference>
<evidence type="ECO:0000256" key="2">
    <source>
        <dbReference type="ARBA" id="ARBA00022898"/>
    </source>
</evidence>
<dbReference type="HAMAP" id="MF_02087">
    <property type="entry name" value="PLP_homeostasis"/>
    <property type="match status" value="1"/>
</dbReference>
<feature type="domain" description="Alanine racemase N-terminal" evidence="5">
    <location>
        <begin position="37"/>
        <end position="226"/>
    </location>
</feature>
<evidence type="ECO:0000256" key="4">
    <source>
        <dbReference type="RuleBase" id="RU004514"/>
    </source>
</evidence>
<sequence length="320" mass="35427">MTAVQQPGTERREEIEANLADVGDAVQRSSSVNSTHPPRLVAVSKYKSASDILAAYNNGQRHFGENYVQELCEKAAELPSDINWHFIGRIQSNKCKALAGKLQTIDSEAKARKLNDAWESAGHPHALNVFIQVNTSDEESKGGVEQHQVEGVACTIAEECKKLRLLGLMTIGSIEGSHQRPNPDFLRLCQLRDDLNAKLGLNLELSMGMSDDFEHALELGATNHLRIATFLTTRAQSAADLISFLPATAFTSHDLPFSPYWRISAPIAVVEEAYHNHDEWVTKSILPVARMAKFSSGRSIQEYAEEVWNIEHQPVLNCGL</sequence>
<protein>
    <recommendedName>
        <fullName evidence="3">Pyridoxal phosphate homeostasis protein</fullName>
        <shortName evidence="3">PLP homeostasis protein</shortName>
    </recommendedName>
</protein>
<dbReference type="SUPFAM" id="SSF51419">
    <property type="entry name" value="PLP-binding barrel"/>
    <property type="match status" value="1"/>
</dbReference>
<dbReference type="PANTHER" id="PTHR10146:SF14">
    <property type="entry name" value="PYRIDOXAL PHOSPHATE HOMEOSTASIS PROTEIN"/>
    <property type="match status" value="1"/>
</dbReference>
<proteinExistence type="inferred from homology"/>
<feature type="modified residue" description="N6-(pyridoxal phosphate)lysine" evidence="3">
    <location>
        <position position="45"/>
    </location>
</feature>
<keyword evidence="7" id="KW-1185">Reference proteome</keyword>
<keyword evidence="2 3" id="KW-0663">Pyridoxal phosphate</keyword>
<gene>
    <name evidence="6" type="ORF">GGH94_000368</name>
</gene>
<comment type="function">
    <text evidence="3">Pyridoxal 5'-phosphate (PLP)-binding protein, which may be involved in intracellular homeostatic regulation of pyridoxal 5'-phosphate (PLP), the active form of vitamin B6.</text>
</comment>
<evidence type="ECO:0000259" key="5">
    <source>
        <dbReference type="Pfam" id="PF01168"/>
    </source>
</evidence>
<dbReference type="InterPro" id="IPR001608">
    <property type="entry name" value="Ala_racemase_N"/>
</dbReference>
<dbReference type="Gene3D" id="3.20.20.10">
    <property type="entry name" value="Alanine racemase"/>
    <property type="match status" value="1"/>
</dbReference>
<dbReference type="AlphaFoldDB" id="A0A9W8M8N7"/>
<comment type="caution">
    <text evidence="6">The sequence shown here is derived from an EMBL/GenBank/DDBJ whole genome shotgun (WGS) entry which is preliminary data.</text>
</comment>
<dbReference type="CDD" id="cd06822">
    <property type="entry name" value="PLPDE_III_YBL036c_euk"/>
    <property type="match status" value="1"/>
</dbReference>
<accession>A0A9W8M8N7</accession>
<evidence type="ECO:0000256" key="1">
    <source>
        <dbReference type="ARBA" id="ARBA00006047"/>
    </source>
</evidence>
<dbReference type="EMBL" id="JANBUY010000007">
    <property type="protein sequence ID" value="KAJ2868100.1"/>
    <property type="molecule type" value="Genomic_DNA"/>
</dbReference>
<dbReference type="FunFam" id="3.20.20.10:FF:000018">
    <property type="entry name" value="Pyridoxal phosphate homeostasis protein"/>
    <property type="match status" value="1"/>
</dbReference>
<evidence type="ECO:0000313" key="6">
    <source>
        <dbReference type="EMBL" id="KAJ2868100.1"/>
    </source>
</evidence>
<dbReference type="Proteomes" id="UP001140074">
    <property type="component" value="Unassembled WGS sequence"/>
</dbReference>
<dbReference type="InterPro" id="IPR011078">
    <property type="entry name" value="PyrdxlP_homeostasis"/>
</dbReference>
<dbReference type="GO" id="GO:0008184">
    <property type="term" value="F:glycogen phosphorylase activity"/>
    <property type="evidence" value="ECO:0007669"/>
    <property type="project" value="InterPro"/>
</dbReference>
<dbReference type="SUPFAM" id="SSF53756">
    <property type="entry name" value="UDP-Glycosyltransferase/glycogen phosphorylase"/>
    <property type="match status" value="1"/>
</dbReference>
<organism evidence="6 7">
    <name type="scientific">Coemansia aciculifera</name>
    <dbReference type="NCBI Taxonomy" id="417176"/>
    <lineage>
        <taxon>Eukaryota</taxon>
        <taxon>Fungi</taxon>
        <taxon>Fungi incertae sedis</taxon>
        <taxon>Zoopagomycota</taxon>
        <taxon>Kickxellomycotina</taxon>
        <taxon>Kickxellomycetes</taxon>
        <taxon>Kickxellales</taxon>
        <taxon>Kickxellaceae</taxon>
        <taxon>Coemansia</taxon>
    </lineage>
</organism>
<name>A0A9W8M8N7_9FUNG</name>
<dbReference type="GO" id="GO:0005975">
    <property type="term" value="P:carbohydrate metabolic process"/>
    <property type="evidence" value="ECO:0007669"/>
    <property type="project" value="InterPro"/>
</dbReference>
<reference evidence="6" key="1">
    <citation type="submission" date="2022-07" db="EMBL/GenBank/DDBJ databases">
        <title>Phylogenomic reconstructions and comparative analyses of Kickxellomycotina fungi.</title>
        <authorList>
            <person name="Reynolds N.K."/>
            <person name="Stajich J.E."/>
            <person name="Barry K."/>
            <person name="Grigoriev I.V."/>
            <person name="Crous P."/>
            <person name="Smith M.E."/>
        </authorList>
    </citation>
    <scope>NUCLEOTIDE SEQUENCE</scope>
    <source>
        <strain evidence="6">RSA 476</strain>
    </source>
</reference>
<dbReference type="Pfam" id="PF01168">
    <property type="entry name" value="Ala_racemase_N"/>
    <property type="match status" value="1"/>
</dbReference>
<evidence type="ECO:0000256" key="3">
    <source>
        <dbReference type="HAMAP-Rule" id="MF_03225"/>
    </source>
</evidence>
<dbReference type="Pfam" id="PF00343">
    <property type="entry name" value="Phosphorylase"/>
    <property type="match status" value="1"/>
</dbReference>
<dbReference type="NCBIfam" id="TIGR00044">
    <property type="entry name" value="YggS family pyridoxal phosphate-dependent enzyme"/>
    <property type="match status" value="1"/>
</dbReference>
<comment type="similarity">
    <text evidence="1">Belongs to the glycogen phosphorylase family.</text>
</comment>
<dbReference type="PROSITE" id="PS01211">
    <property type="entry name" value="UPF0001"/>
    <property type="match status" value="1"/>
</dbReference>
<dbReference type="PANTHER" id="PTHR10146">
    <property type="entry name" value="PROLINE SYNTHETASE CO-TRANSCRIBED BACTERIAL HOMOLOG PROTEIN"/>
    <property type="match status" value="1"/>
</dbReference>
<comment type="similarity">
    <text evidence="3 4">Belongs to the pyridoxal phosphate-binding protein YggS/PROSC family.</text>
</comment>